<evidence type="ECO:0000256" key="1">
    <source>
        <dbReference type="SAM" id="SignalP"/>
    </source>
</evidence>
<name>A0A7X8SQ76_9BACT</name>
<dbReference type="Pfam" id="PF17957">
    <property type="entry name" value="Big_7"/>
    <property type="match status" value="1"/>
</dbReference>
<feature type="chain" id="PRO_5030731919" evidence="1">
    <location>
        <begin position="22"/>
        <end position="426"/>
    </location>
</feature>
<organism evidence="2 3">
    <name type="scientific">Flammeovirga agarivorans</name>
    <dbReference type="NCBI Taxonomy" id="2726742"/>
    <lineage>
        <taxon>Bacteria</taxon>
        <taxon>Pseudomonadati</taxon>
        <taxon>Bacteroidota</taxon>
        <taxon>Cytophagia</taxon>
        <taxon>Cytophagales</taxon>
        <taxon>Flammeovirgaceae</taxon>
        <taxon>Flammeovirga</taxon>
    </lineage>
</organism>
<keyword evidence="1" id="KW-0732">Signal</keyword>
<accession>A0A7X8SQ76</accession>
<gene>
    <name evidence="2" type="ORF">HGP29_24510</name>
</gene>
<dbReference type="EMBL" id="JABAIL010000011">
    <property type="protein sequence ID" value="NLR94389.1"/>
    <property type="molecule type" value="Genomic_DNA"/>
</dbReference>
<protein>
    <submittedName>
        <fullName evidence="2">Uncharacterized protein</fullName>
    </submittedName>
</protein>
<reference evidence="2 3" key="1">
    <citation type="submission" date="2020-04" db="EMBL/GenBank/DDBJ databases">
        <title>Flammeovirga sp. SR4, a novel species isolated from seawater.</title>
        <authorList>
            <person name="Wang X."/>
        </authorList>
    </citation>
    <scope>NUCLEOTIDE SEQUENCE [LARGE SCALE GENOMIC DNA]</scope>
    <source>
        <strain evidence="2 3">SR4</strain>
    </source>
</reference>
<dbReference type="Gene3D" id="2.60.40.10">
    <property type="entry name" value="Immunoglobulins"/>
    <property type="match status" value="2"/>
</dbReference>
<keyword evidence="3" id="KW-1185">Reference proteome</keyword>
<dbReference type="AlphaFoldDB" id="A0A7X8SQ76"/>
<dbReference type="RefSeq" id="WP_168885098.1">
    <property type="nucleotide sequence ID" value="NZ_JABAIL010000011.1"/>
</dbReference>
<evidence type="ECO:0000313" key="3">
    <source>
        <dbReference type="Proteomes" id="UP000585050"/>
    </source>
</evidence>
<dbReference type="PROSITE" id="PS51257">
    <property type="entry name" value="PROKAR_LIPOPROTEIN"/>
    <property type="match status" value="1"/>
</dbReference>
<proteinExistence type="predicted"/>
<evidence type="ECO:0000313" key="2">
    <source>
        <dbReference type="EMBL" id="NLR94389.1"/>
    </source>
</evidence>
<sequence>MNFTKLSLLFSSLIVLFSACNKEVLPEVESSQTESSSARTLAAGEVVAIANPLNGSNVILGSTINVETITDTNVDLIACRLWIDDVFHSVVKTAPYNFDVSGLALGTHTLMVRANGADGVNHDSEIISITVVDGDLPGSVEITSLSNGDTFTEGEDILITSTSSDGDGVKNMRLWIDNTYIDLDQEAPFQFTVNNLTPGSHTIVLKMKDQKDSVTSSAPVTIEVEAAQSQDIVWDDFTLNILPYTRMSGYQDIIFNNSVVGTTEFLILSASHGNPPPGQYGKESAVQGGDWTKIGYGGDDDKSAEVWVRQVTASNKDDHGQINTKNAAAKLTILSYDGLINTGATQDLYFFNKKAGIDHKGAPGPFLVVIATDNGQESTMSNLNYGYNSNGTAGDDMTMLYLTHDDQFYDNTFTVRGGAVSIQLLP</sequence>
<feature type="signal peptide" evidence="1">
    <location>
        <begin position="1"/>
        <end position="21"/>
    </location>
</feature>
<dbReference type="InterPro" id="IPR013783">
    <property type="entry name" value="Ig-like_fold"/>
</dbReference>
<comment type="caution">
    <text evidence="2">The sequence shown here is derived from an EMBL/GenBank/DDBJ whole genome shotgun (WGS) entry which is preliminary data.</text>
</comment>
<dbReference type="Proteomes" id="UP000585050">
    <property type="component" value="Unassembled WGS sequence"/>
</dbReference>